<name>A0A4Q6Y0R4_9SPHN</name>
<accession>A0A4Q6Y0R4</accession>
<dbReference type="InterPro" id="IPR021760">
    <property type="entry name" value="RepC_C"/>
</dbReference>
<organism evidence="5 6">
    <name type="scientific">Sphingomonas populi</name>
    <dbReference type="NCBI Taxonomy" id="2484750"/>
    <lineage>
        <taxon>Bacteria</taxon>
        <taxon>Pseudomonadati</taxon>
        <taxon>Pseudomonadota</taxon>
        <taxon>Alphaproteobacteria</taxon>
        <taxon>Sphingomonadales</taxon>
        <taxon>Sphingomonadaceae</taxon>
        <taxon>Sphingomonas</taxon>
    </lineage>
</organism>
<gene>
    <name evidence="5" type="ORF">EWE75_17055</name>
</gene>
<feature type="transmembrane region" description="Helical" evidence="2">
    <location>
        <begin position="62"/>
        <end position="81"/>
    </location>
</feature>
<feature type="domain" description="Type IV secretion system coupling protein TraD DNA-binding" evidence="3">
    <location>
        <begin position="236"/>
        <end position="307"/>
    </location>
</feature>
<keyword evidence="2" id="KW-0812">Transmembrane</keyword>
<evidence type="ECO:0000313" key="6">
    <source>
        <dbReference type="Proteomes" id="UP000292085"/>
    </source>
</evidence>
<dbReference type="CDD" id="cd01127">
    <property type="entry name" value="TrwB_TraG_TraD_VirD4"/>
    <property type="match status" value="1"/>
</dbReference>
<reference evidence="5 6" key="1">
    <citation type="submission" date="2019-02" db="EMBL/GenBank/DDBJ databases">
        <authorList>
            <person name="Li Y."/>
        </authorList>
    </citation>
    <scope>NUCLEOTIDE SEQUENCE [LARGE SCALE GENOMIC DNA]</scope>
    <source>
        <strain evidence="5 6">3-7</strain>
    </source>
</reference>
<proteinExistence type="predicted"/>
<evidence type="ECO:0000256" key="1">
    <source>
        <dbReference type="SAM" id="MobiDB-lite"/>
    </source>
</evidence>
<sequence length="611" mass="68265">MTSPSSDWSGIMAKRDIRFSREAATIEHHSARGKVLRNSGNFTRGSQLISHEMMMVWAGVRMPLIVVFLTFSILLSIILNFRMQDHDSQLVLMRLFSAIWTYIGLDPRKIINLTLPDDSILRIPMFAVPYVPSVQQACAVAIRCVLAALLGSLFLSVPLTIWFVSISRKRGENILKERHERGAMLVERDVLIDEIRAHNLREFRKDCEAFKPPLDPVKVAGLPIRRRVDLGIHVPYTIASVPFPHRLEQSHAMLIGTTGAGKTTVLRKIVKQMRARGHTGVIFDLTGAFVEAFYNPETDTILNPMDNGHRYIREQADGTLSGAGWSLAPLIALIDALELVDGQERDLRRLHVELPRAITEATRKIFALIAPFAEDDYEWAHTIVAQLAEIRANRDANRKGPPEALQSILNAAESLLIHTRMVTTAFDKGDLFEKSSSRVDRLVHHQDTDPESPSLKVTRLPRQRSGDGDCPAPGRKEDDSSEDRHGIERSGFTWAEAPALFPWLEMIGALDGPNARAWSYQLARLLHVSDAAVSQAQRQMGDDCAAIALMITGQHLANGEIRATPESYFRGMIARDRRGELNIGHTLFGRRQAIGSLRPERAKGKRVSVPA</sequence>
<protein>
    <submittedName>
        <fullName evidence="5">DUF87 domain-containing protein</fullName>
    </submittedName>
</protein>
<keyword evidence="2" id="KW-1133">Transmembrane helix</keyword>
<dbReference type="Pfam" id="PF10412">
    <property type="entry name" value="TrwB_AAD_bind"/>
    <property type="match status" value="1"/>
</dbReference>
<keyword evidence="6" id="KW-1185">Reference proteome</keyword>
<feature type="compositionally biased region" description="Basic and acidic residues" evidence="1">
    <location>
        <begin position="474"/>
        <end position="486"/>
    </location>
</feature>
<dbReference type="EMBL" id="SGIS01000029">
    <property type="protein sequence ID" value="RZF63254.1"/>
    <property type="molecule type" value="Genomic_DNA"/>
</dbReference>
<feature type="domain" description="Plasmid replication protein C C-terminal" evidence="4">
    <location>
        <begin position="520"/>
        <end position="592"/>
    </location>
</feature>
<dbReference type="InterPro" id="IPR019476">
    <property type="entry name" value="T4SS_TraD_DNA-bd"/>
</dbReference>
<dbReference type="InterPro" id="IPR027417">
    <property type="entry name" value="P-loop_NTPase"/>
</dbReference>
<feature type="transmembrane region" description="Helical" evidence="2">
    <location>
        <begin position="140"/>
        <end position="164"/>
    </location>
</feature>
<dbReference type="AlphaFoldDB" id="A0A4Q6Y0R4"/>
<feature type="region of interest" description="Disordered" evidence="1">
    <location>
        <begin position="442"/>
        <end position="486"/>
    </location>
</feature>
<evidence type="ECO:0000259" key="3">
    <source>
        <dbReference type="Pfam" id="PF10412"/>
    </source>
</evidence>
<comment type="caution">
    <text evidence="5">The sequence shown here is derived from an EMBL/GenBank/DDBJ whole genome shotgun (WGS) entry which is preliminary data.</text>
</comment>
<dbReference type="Proteomes" id="UP000292085">
    <property type="component" value="Unassembled WGS sequence"/>
</dbReference>
<dbReference type="Pfam" id="PF11800">
    <property type="entry name" value="RP-C_C"/>
    <property type="match status" value="1"/>
</dbReference>
<dbReference type="SUPFAM" id="SSF52540">
    <property type="entry name" value="P-loop containing nucleoside triphosphate hydrolases"/>
    <property type="match status" value="1"/>
</dbReference>
<keyword evidence="2" id="KW-0472">Membrane</keyword>
<evidence type="ECO:0000256" key="2">
    <source>
        <dbReference type="SAM" id="Phobius"/>
    </source>
</evidence>
<evidence type="ECO:0000259" key="4">
    <source>
        <dbReference type="Pfam" id="PF11800"/>
    </source>
</evidence>
<dbReference type="Gene3D" id="3.40.50.300">
    <property type="entry name" value="P-loop containing nucleotide triphosphate hydrolases"/>
    <property type="match status" value="1"/>
</dbReference>
<dbReference type="OrthoDB" id="102453at2"/>
<evidence type="ECO:0000313" key="5">
    <source>
        <dbReference type="EMBL" id="RZF63254.1"/>
    </source>
</evidence>